<dbReference type="KEGG" id="bacg:D2962_08640"/>
<feature type="transmembrane region" description="Helical" evidence="1">
    <location>
        <begin position="6"/>
        <end position="28"/>
    </location>
</feature>
<gene>
    <name evidence="2" type="ORF">D2962_08640</name>
</gene>
<dbReference type="AlphaFoldDB" id="A0A3G2R5M5"/>
<accession>A0A3G2R5M5</accession>
<keyword evidence="1" id="KW-1133">Transmembrane helix</keyword>
<reference evidence="2 3" key="1">
    <citation type="submission" date="2018-10" db="EMBL/GenBank/DDBJ databases">
        <authorList>
            <person name="Zhang X."/>
        </authorList>
    </citation>
    <scope>NUCLEOTIDE SEQUENCE [LARGE SCALE GENOMIC DNA]</scope>
    <source>
        <strain evidence="2 3">SK-G1</strain>
    </source>
</reference>
<evidence type="ECO:0000256" key="1">
    <source>
        <dbReference type="SAM" id="Phobius"/>
    </source>
</evidence>
<feature type="transmembrane region" description="Helical" evidence="1">
    <location>
        <begin position="40"/>
        <end position="60"/>
    </location>
</feature>
<keyword evidence="1" id="KW-0472">Membrane</keyword>
<dbReference type="EMBL" id="CP033169">
    <property type="protein sequence ID" value="AYO30681.1"/>
    <property type="molecule type" value="Genomic_DNA"/>
</dbReference>
<sequence length="126" mass="14262">MFLDITGILLTILIVSPRYWFIVLVISVMELVFSICITTAFHYGVTEVIAGGIFSSIVWSPGDKEFLQLLGPTFLLITGAGLLKHSNIFWIDLINPMAAYKRPWPVMMIKTAIFRLIIFLFFFAGK</sequence>
<feature type="transmembrane region" description="Helical" evidence="1">
    <location>
        <begin position="66"/>
        <end position="83"/>
    </location>
</feature>
<keyword evidence="1" id="KW-0812">Transmembrane</keyword>
<name>A0A3G2R5M5_9FIRM</name>
<evidence type="ECO:0000313" key="3">
    <source>
        <dbReference type="Proteomes" id="UP000280960"/>
    </source>
</evidence>
<organism evidence="2 3">
    <name type="scientific">Biomaibacter acetigenes</name>
    <dbReference type="NCBI Taxonomy" id="2316383"/>
    <lineage>
        <taxon>Bacteria</taxon>
        <taxon>Bacillati</taxon>
        <taxon>Bacillota</taxon>
        <taxon>Clostridia</taxon>
        <taxon>Thermosediminibacterales</taxon>
        <taxon>Tepidanaerobacteraceae</taxon>
        <taxon>Biomaibacter</taxon>
    </lineage>
</organism>
<keyword evidence="3" id="KW-1185">Reference proteome</keyword>
<proteinExistence type="predicted"/>
<dbReference type="RefSeq" id="WP_120765514.1">
    <property type="nucleotide sequence ID" value="NZ_CP033169.1"/>
</dbReference>
<dbReference type="Proteomes" id="UP000280960">
    <property type="component" value="Chromosome"/>
</dbReference>
<evidence type="ECO:0000313" key="2">
    <source>
        <dbReference type="EMBL" id="AYO30681.1"/>
    </source>
</evidence>
<protein>
    <submittedName>
        <fullName evidence="2">Uncharacterized protein</fullName>
    </submittedName>
</protein>
<feature type="transmembrane region" description="Helical" evidence="1">
    <location>
        <begin position="104"/>
        <end position="124"/>
    </location>
</feature>